<feature type="region of interest" description="Disordered" evidence="1">
    <location>
        <begin position="597"/>
        <end position="634"/>
    </location>
</feature>
<keyword evidence="2" id="KW-0966">Cell projection</keyword>
<comment type="caution">
    <text evidence="2">The sequence shown here is derived from an EMBL/GenBank/DDBJ whole genome shotgun (WGS) entry which is preliminary data.</text>
</comment>
<feature type="compositionally biased region" description="Polar residues" evidence="1">
    <location>
        <begin position="521"/>
        <end position="538"/>
    </location>
</feature>
<dbReference type="OrthoDB" id="68437at2759"/>
<evidence type="ECO:0000313" key="3">
    <source>
        <dbReference type="Proteomes" id="UP000241890"/>
    </source>
</evidence>
<feature type="region of interest" description="Disordered" evidence="1">
    <location>
        <begin position="1031"/>
        <end position="1055"/>
    </location>
</feature>
<feature type="compositionally biased region" description="Acidic residues" evidence="1">
    <location>
        <begin position="2262"/>
        <end position="2286"/>
    </location>
</feature>
<dbReference type="InParanoid" id="A0A2R5GSE7"/>
<feature type="region of interest" description="Disordered" evidence="1">
    <location>
        <begin position="390"/>
        <end position="410"/>
    </location>
</feature>
<feature type="region of interest" description="Disordered" evidence="1">
    <location>
        <begin position="2256"/>
        <end position="2294"/>
    </location>
</feature>
<feature type="compositionally biased region" description="Acidic residues" evidence="1">
    <location>
        <begin position="743"/>
        <end position="754"/>
    </location>
</feature>
<dbReference type="GO" id="GO:0035082">
    <property type="term" value="P:axoneme assembly"/>
    <property type="evidence" value="ECO:0007669"/>
    <property type="project" value="InterPro"/>
</dbReference>
<feature type="compositionally biased region" description="Basic and acidic residues" evidence="1">
    <location>
        <begin position="597"/>
        <end position="610"/>
    </location>
</feature>
<sequence length="2534" mass="279557">MEDALRVRLLRVGEDARVAGIEGAESGRAQAKEQHPETDSGEDETDKHAKARHELEACFALLCEYNGEPRIAVELLVICAEAALKFDALVIAERSAELCFTRGKVRDQFYCRALFVKALIEHKSLQRGDVLSRALSASKHIDAAVDVCLDPVRKDAYSFLVYNASVIAWQVMRPIMRQGCRHHTLKLLSKLCEALNAADDPHKAWRARLGLALALAHNEVGAQAPAQAEAKRALDLVQEVDPTSEIARETNALCVHIQQQGALAAAKTARTQGDVQPILQCIRSGIIADQAGIEAELQESLKTAVAAGNQAAEDGDSQDDEMKTRNARTSIGVIGVGRAALRAHLYELSEECMSIAVRLPARVRTAVDEIDLDLFRAEWLAECPTATAEMASTGQRPLSGSKGSGAAATSEKTARAMNLAKRIQAMRLLDRCISLCLRLHQPGLLEETCLVTWNIGLPLLQPHLRTHVHKAFSSAASALEEVDSPLLELRAHLHSELAKCEMASDFLQRANDQVEKAMHLQRSSQMNQESNTENNSDLTRFLKPMQEKLRLKSSIYNEPENPLEQAILQVEQAKDAGEKHLKASLLMRAAAFLDQHHDESLEQSSREQHNHTGAAAEDKEEGAEAATQDADARAPEQIANNVTSIALWAEIAQLASTLRLLPLTERAAQHVLVSDNEEDTTELPEGVDAKSWSLQRARVHFVFADALARQLQTVPVDDLVPKVANMHVRTLGLLVPTPIENPEAIDDPLDEDSEDANRATEESRNIVSPADMAFDWLPWQDAPFPEDLPQRKDEVVKQIVAALKIGSTLCESWLVENAATYLWNFHLHVFNGPIQRFQFVTDALIDGLQEVVSALVELDPEERNDTMYCAVACALAQSLEGRALRTQMLQGQTANADDDLRRAAEVCIQTLADKSPRIAKELIATLQRVQRRRKSPQPLPDDLLARGFAVIELLRLEGGFVAPEEKQSLLESFVGQIQGQEDLLLHAADRSDQLVATEVWTRLGRQSFQIGNLDIADTICSAALRTLASHGQSQQRKAQDGEDRMTTPSAQSFQQKVQPNRVPVEFWRWYAICSCVKGQVAAARAAAITHDKTTQDMLREESLRMFRSAAEYGVRAKVGALVLDAAKELWNVATTLVGSAGTRSILFEPLRAMLQCLAAVSEKSEMALRVSMYAALFECFKDTKDWKGGLKAVDEAFRIVPQSLQKRLWAARVIFNSKLNKDVAAGLHKMKEGNKSLQAKAWMTLATSSANQEDQLQAHVQALSLLEGSYERVEYLIEFAEWLHANHFSRDDVTQCLVSAADQILDVEVAAQKRAQAAAEARAKGAMSPKSPSSLVTSNSRRSIRSASPKRNVKATRELGEPCADAPRELRLGDLLKLVQIFAMLARSVPHSKIRADMALIAHEHLSSAWTRFVAPGSKCNLLTVIGADLADATEGSEENEDAKVSRIPAAAAATIERPYLVVHYLLELGSLLQECGQDALAITCYVMMERICADVIQDRTFATLAALKTVRALSLINLGAAARSKMNEIDISLNEEERIRFGVEVEQLLQHRSMRQRARRASIESAPTDGSTESAELDEDPDAIVTKSGVQPTRRRMLGPMKIREVWARLASELVDLGYIFEGKVLLHEVALHNDAYEDKENTFRAATVAAKVALLEGKESAALARAVEAMGALNEHRGGNVNDWLHCIREIVACLRGADRSADASTLMKKALAVYNSKLQNMGTLKDLDLEVATSYVETLVAEQLFAEVKVRALQGANWRDEWVQCQKHLRNAQDRILIATKPQCASVATMDILLMHCAMWMEVYKTQAMEQEHVAFSRIVDGLSRASRCGEAMLQMVLPTSELFCTGMNEVNLPLERYVGRVQNMLGSIELLHDAFCNPLPAVSSAAREAERIEQLNPAERWLMETAPVPPPTLAELHPGAAQRACSYFMGTYKHLHHMPARAAVALVAAGQGLCRNNDARAQKVLYDGIEAALAHDDYDLAKIAAHELVLGMESAEALVLYQACRARAWMFNLLKETALDGEGKLSQFLRLQTHIEASLFSPGDLSKTAGDDASAPEKDAKVRWPYADVSKFLRESVQLQRLSCRQRVSSLLKSLPDAVEFLVLSLSENGRVLYSAHLDAESYDTERNEVRAKANKFPLAAEEAEELHSLVREISTCRKRMSSQLLSRTQDASFEDSASKLEDKASEDIEAITRRMRRLLAPAIPILRSEGEGENADAGNDATPVEDDAEPSKRLVILADPLLARLPLELLFEQEPQKEDEEDEAKTIDEEGEDQDQDEGEDQEKTQDCVASQTRMQKRYLSVSRDFSLHLFHQRMQSMVPGLQEAVAADEAFQVRLSQRPTSVRYVVDPRSEESGLRDNFTADTAWQGHVGAEMGVPSRGDWQALLASGDDTQFLFSGLGSFLAQVDPGAVAALDMRHCWSAVLIDRAVNDASYRFQSEQEASLSAAALQLKQPVETAALLSLCGVNAIVQHQWACTVHRAIEMQTRLASCMKQGATAPLLVDAMHSADDNSRKLRVKANAAFYGVPLL</sequence>
<feature type="region of interest" description="Disordered" evidence="1">
    <location>
        <begin position="23"/>
        <end position="47"/>
    </location>
</feature>
<dbReference type="PANTHER" id="PTHR15977:SF15">
    <property type="entry name" value="CILIA- AND FLAGELLA-ASSOCIATED PROTEIN 46"/>
    <property type="match status" value="1"/>
</dbReference>
<proteinExistence type="predicted"/>
<dbReference type="EMBL" id="BEYU01000095">
    <property type="protein sequence ID" value="GBG31291.1"/>
    <property type="molecule type" value="Genomic_DNA"/>
</dbReference>
<name>A0A2R5GSE7_9STRA</name>
<feature type="region of interest" description="Disordered" evidence="1">
    <location>
        <begin position="1321"/>
        <end position="1354"/>
    </location>
</feature>
<accession>A0A2R5GSE7</accession>
<feature type="region of interest" description="Disordered" evidence="1">
    <location>
        <begin position="742"/>
        <end position="764"/>
    </location>
</feature>
<keyword evidence="2" id="KW-0969">Cilium</keyword>
<dbReference type="GO" id="GO:0060294">
    <property type="term" value="P:cilium movement involved in cell motility"/>
    <property type="evidence" value="ECO:0007669"/>
    <property type="project" value="InterPro"/>
</dbReference>
<feature type="compositionally biased region" description="Polar residues" evidence="1">
    <location>
        <begin position="1046"/>
        <end position="1055"/>
    </location>
</feature>
<protein>
    <submittedName>
        <fullName evidence="2">Cilia-and flagella-associated protein 46</fullName>
    </submittedName>
</protein>
<gene>
    <name evidence="2" type="ORF">FCC1311_075142</name>
</gene>
<feature type="compositionally biased region" description="Basic and acidic residues" evidence="1">
    <location>
        <begin position="755"/>
        <end position="764"/>
    </location>
</feature>
<dbReference type="InterPro" id="IPR039586">
    <property type="entry name" value="CFAP46"/>
</dbReference>
<evidence type="ECO:0000256" key="1">
    <source>
        <dbReference type="SAM" id="MobiDB-lite"/>
    </source>
</evidence>
<evidence type="ECO:0000313" key="2">
    <source>
        <dbReference type="EMBL" id="GBG31291.1"/>
    </source>
</evidence>
<organism evidence="2 3">
    <name type="scientific">Hondaea fermentalgiana</name>
    <dbReference type="NCBI Taxonomy" id="2315210"/>
    <lineage>
        <taxon>Eukaryota</taxon>
        <taxon>Sar</taxon>
        <taxon>Stramenopiles</taxon>
        <taxon>Bigyra</taxon>
        <taxon>Labyrinthulomycetes</taxon>
        <taxon>Thraustochytrida</taxon>
        <taxon>Thraustochytriidae</taxon>
        <taxon>Hondaea</taxon>
    </lineage>
</organism>
<keyword evidence="3" id="KW-1185">Reference proteome</keyword>
<reference evidence="2 3" key="1">
    <citation type="submission" date="2017-12" db="EMBL/GenBank/DDBJ databases">
        <title>Sequencing, de novo assembly and annotation of complete genome of a new Thraustochytrid species, strain FCC1311.</title>
        <authorList>
            <person name="Sedici K."/>
            <person name="Godart F."/>
            <person name="Aiese Cigliano R."/>
            <person name="Sanseverino W."/>
            <person name="Barakat M."/>
            <person name="Ortet P."/>
            <person name="Marechal E."/>
            <person name="Cagnac O."/>
            <person name="Amato A."/>
        </authorList>
    </citation>
    <scope>NUCLEOTIDE SEQUENCE [LARGE SCALE GENOMIC DNA]</scope>
</reference>
<feature type="region of interest" description="Disordered" evidence="1">
    <location>
        <begin position="2214"/>
        <end position="2236"/>
    </location>
</feature>
<dbReference type="Pfam" id="PF25439">
    <property type="entry name" value="TPR_CFAP46_N"/>
    <property type="match status" value="1"/>
</dbReference>
<dbReference type="InterPro" id="IPR057466">
    <property type="entry name" value="CFAP46_TPR"/>
</dbReference>
<feature type="compositionally biased region" description="Polar residues" evidence="1">
    <location>
        <begin position="1330"/>
        <end position="1341"/>
    </location>
</feature>
<dbReference type="Proteomes" id="UP000241890">
    <property type="component" value="Unassembled WGS sequence"/>
</dbReference>
<feature type="region of interest" description="Disordered" evidence="1">
    <location>
        <begin position="518"/>
        <end position="538"/>
    </location>
</feature>
<feature type="compositionally biased region" description="Low complexity" evidence="1">
    <location>
        <begin position="399"/>
        <end position="408"/>
    </location>
</feature>
<keyword evidence="2" id="KW-0282">Flagellum</keyword>
<dbReference type="PANTHER" id="PTHR15977">
    <property type="entry name" value="CILIA- AND FLAGELLA-ASSOCIATED PROTEIN 46"/>
    <property type="match status" value="1"/>
</dbReference>